<dbReference type="AlphaFoldDB" id="A0A251J8N4"/>
<keyword evidence="3" id="KW-0808">Transferase</keyword>
<gene>
    <name evidence="16" type="ORF">MANES_14G017300</name>
</gene>
<dbReference type="PROSITE" id="PS00108">
    <property type="entry name" value="PROTEIN_KINASE_ST"/>
    <property type="match status" value="1"/>
</dbReference>
<feature type="signal peptide" evidence="14">
    <location>
        <begin position="1"/>
        <end position="19"/>
    </location>
</feature>
<evidence type="ECO:0000256" key="11">
    <source>
        <dbReference type="ARBA" id="ARBA00023180"/>
    </source>
</evidence>
<keyword evidence="11" id="KW-0325">Glycoprotein</keyword>
<evidence type="ECO:0000256" key="10">
    <source>
        <dbReference type="ARBA" id="ARBA00023136"/>
    </source>
</evidence>
<name>A0A251J8N4_MANES</name>
<comment type="subcellular location">
    <subcellularLocation>
        <location evidence="1">Membrane</location>
        <topology evidence="1">Single-pass type I membrane protein</topology>
    </subcellularLocation>
</comment>
<dbReference type="GO" id="GO:0004674">
    <property type="term" value="F:protein serine/threonine kinase activity"/>
    <property type="evidence" value="ECO:0007669"/>
    <property type="project" value="UniProtKB-KW"/>
</dbReference>
<evidence type="ECO:0000256" key="9">
    <source>
        <dbReference type="ARBA" id="ARBA00022989"/>
    </source>
</evidence>
<dbReference type="Pfam" id="PF00069">
    <property type="entry name" value="Pkinase"/>
    <property type="match status" value="1"/>
</dbReference>
<organism evidence="16 17">
    <name type="scientific">Manihot esculenta</name>
    <name type="common">Cassava</name>
    <name type="synonym">Jatropha manihot</name>
    <dbReference type="NCBI Taxonomy" id="3983"/>
    <lineage>
        <taxon>Eukaryota</taxon>
        <taxon>Viridiplantae</taxon>
        <taxon>Streptophyta</taxon>
        <taxon>Embryophyta</taxon>
        <taxon>Tracheophyta</taxon>
        <taxon>Spermatophyta</taxon>
        <taxon>Magnoliopsida</taxon>
        <taxon>eudicotyledons</taxon>
        <taxon>Gunneridae</taxon>
        <taxon>Pentapetalae</taxon>
        <taxon>rosids</taxon>
        <taxon>fabids</taxon>
        <taxon>Malpighiales</taxon>
        <taxon>Euphorbiaceae</taxon>
        <taxon>Crotonoideae</taxon>
        <taxon>Manihoteae</taxon>
        <taxon>Manihot</taxon>
    </lineage>
</organism>
<feature type="domain" description="Protein kinase" evidence="15">
    <location>
        <begin position="289"/>
        <end position="573"/>
    </location>
</feature>
<dbReference type="GO" id="GO:0005524">
    <property type="term" value="F:ATP binding"/>
    <property type="evidence" value="ECO:0007669"/>
    <property type="project" value="UniProtKB-UniRule"/>
</dbReference>
<evidence type="ECO:0000256" key="14">
    <source>
        <dbReference type="SAM" id="SignalP"/>
    </source>
</evidence>
<dbReference type="FunFam" id="1.10.510.10:FF:000590">
    <property type="entry name" value="PR5-like receptor kinase"/>
    <property type="match status" value="1"/>
</dbReference>
<dbReference type="InterPro" id="IPR011009">
    <property type="entry name" value="Kinase-like_dom_sf"/>
</dbReference>
<dbReference type="EMBL" id="CM004400">
    <property type="protein sequence ID" value="OAY30266.1"/>
    <property type="molecule type" value="Genomic_DNA"/>
</dbReference>
<proteinExistence type="predicted"/>
<evidence type="ECO:0000256" key="8">
    <source>
        <dbReference type="ARBA" id="ARBA00022840"/>
    </source>
</evidence>
<dbReference type="InterPro" id="IPR045874">
    <property type="entry name" value="LRK10/LRL21-25-like"/>
</dbReference>
<evidence type="ECO:0000313" key="16">
    <source>
        <dbReference type="EMBL" id="OAY30265.1"/>
    </source>
</evidence>
<sequence>MNLSFFPLFLLVVVGRGVGLDECQESRCGKHGPAIRFPFRLKNRQPEHCGFPGFDLFCTETQDTLLELPTSVKLYINTIDYASQVILTSDPNNCLPRQLLNFNLLNSPFKFGERFRYDYVFFNCTSIDRKIYLSMPCLSVPGYDVHAFVTDGSVTGLALTSCTKMYNLSSVPMEFISRDNTLHLNWSRPACGFCESQDKYCRLKKNSTTLETECFDKPKSSKRIGIKLMAAGIALSALFIVLGGFVLYRVYSADKAEKENQARVKKFLQDYKALRPTRYSYADIKKITNQFKETLGEGAFGTVFKGKLSDEIFVAVKILDNSTGNGEDFINEVGLMGRIHHVNVVRLVGYCADGFRRALVYEYLPNESLEKFIFTDNGKEFPLGWQKLQDIALGIAKGIEYLHQGCDQRILHFDIKPHNILLDENFIPKISDFGLAKLCSKDQSAISMTTARGTMGYIAPEVFSRNFGNVSYKSDVYSFGMVLIDMVRGRKNIDFADGSQVYFPEWVYKRLDQGEELRIQIKEENDEQIAKKLVIVGLWCIQWHPVDRPSMKTVVQMLEGEGNKLTMPPNPFASSAPARLDANMLGRHLHHDLAVISETEGI</sequence>
<dbReference type="InterPro" id="IPR017441">
    <property type="entry name" value="Protein_kinase_ATP_BS"/>
</dbReference>
<dbReference type="Proteomes" id="UP000091857">
    <property type="component" value="Chromosome 14"/>
</dbReference>
<evidence type="ECO:0000256" key="5">
    <source>
        <dbReference type="ARBA" id="ARBA00022729"/>
    </source>
</evidence>
<keyword evidence="17" id="KW-1185">Reference proteome</keyword>
<keyword evidence="5 14" id="KW-0732">Signal</keyword>
<reference evidence="16 17" key="1">
    <citation type="submission" date="2016-02" db="EMBL/GenBank/DDBJ databases">
        <title>WGS assembly of Manihot esculenta.</title>
        <authorList>
            <person name="Bredeson J.V."/>
            <person name="Prochnik S.E."/>
            <person name="Lyons J.B."/>
            <person name="Schmutz J."/>
            <person name="Grimwood J."/>
            <person name="Vrebalov J."/>
            <person name="Bart R.S."/>
            <person name="Amuge T."/>
            <person name="Ferguson M.E."/>
            <person name="Green R."/>
            <person name="Putnam N."/>
            <person name="Stites J."/>
            <person name="Rounsley S."/>
            <person name="Rokhsar D.S."/>
        </authorList>
    </citation>
    <scope>NUCLEOTIDE SEQUENCE [LARGE SCALE GENOMIC DNA]</scope>
    <source>
        <strain evidence="17">cv. AM560-2</strain>
        <tissue evidence="16">Leaf</tissue>
    </source>
</reference>
<dbReference type="Gene3D" id="3.30.200.20">
    <property type="entry name" value="Phosphorylase Kinase, domain 1"/>
    <property type="match status" value="1"/>
</dbReference>
<evidence type="ECO:0000313" key="17">
    <source>
        <dbReference type="Proteomes" id="UP000091857"/>
    </source>
</evidence>
<feature type="chain" id="PRO_5011914107" description="Protein kinase domain-containing protein" evidence="14">
    <location>
        <begin position="20"/>
        <end position="602"/>
    </location>
</feature>
<dbReference type="Gene3D" id="1.10.510.10">
    <property type="entry name" value="Transferase(Phosphotransferase) domain 1"/>
    <property type="match status" value="1"/>
</dbReference>
<dbReference type="PROSITE" id="PS00107">
    <property type="entry name" value="PROTEIN_KINASE_ATP"/>
    <property type="match status" value="1"/>
</dbReference>
<keyword evidence="4 13" id="KW-0812">Transmembrane</keyword>
<evidence type="ECO:0000256" key="12">
    <source>
        <dbReference type="PROSITE-ProRule" id="PRU10141"/>
    </source>
</evidence>
<evidence type="ECO:0000256" key="7">
    <source>
        <dbReference type="ARBA" id="ARBA00022777"/>
    </source>
</evidence>
<dbReference type="FunFam" id="3.30.200.20:FF:000178">
    <property type="entry name" value="serine/threonine-protein kinase PBS1-like"/>
    <property type="match status" value="1"/>
</dbReference>
<keyword evidence="7" id="KW-0418">Kinase</keyword>
<dbReference type="GO" id="GO:0030247">
    <property type="term" value="F:polysaccharide binding"/>
    <property type="evidence" value="ECO:0007669"/>
    <property type="project" value="InterPro"/>
</dbReference>
<dbReference type="InterPro" id="IPR025287">
    <property type="entry name" value="WAK_GUB"/>
</dbReference>
<dbReference type="SMART" id="SM00220">
    <property type="entry name" value="S_TKc"/>
    <property type="match status" value="1"/>
</dbReference>
<dbReference type="Gramene" id="Manes.14G006972.1.v8.1">
    <property type="protein sequence ID" value="Manes.14G006972.1.v8.1.CDS"/>
    <property type="gene ID" value="Manes.14G006972.v8.1"/>
</dbReference>
<dbReference type="InterPro" id="IPR008271">
    <property type="entry name" value="Ser/Thr_kinase_AS"/>
</dbReference>
<dbReference type="OrthoDB" id="547665at2759"/>
<keyword evidence="10 13" id="KW-0472">Membrane</keyword>
<protein>
    <recommendedName>
        <fullName evidence="15">Protein kinase domain-containing protein</fullName>
    </recommendedName>
</protein>
<dbReference type="EMBL" id="CM004400">
    <property type="protein sequence ID" value="OAY30265.1"/>
    <property type="molecule type" value="Genomic_DNA"/>
</dbReference>
<dbReference type="SUPFAM" id="SSF56112">
    <property type="entry name" value="Protein kinase-like (PK-like)"/>
    <property type="match status" value="1"/>
</dbReference>
<evidence type="ECO:0000256" key="1">
    <source>
        <dbReference type="ARBA" id="ARBA00004479"/>
    </source>
</evidence>
<evidence type="ECO:0000256" key="4">
    <source>
        <dbReference type="ARBA" id="ARBA00022692"/>
    </source>
</evidence>
<evidence type="ECO:0000256" key="13">
    <source>
        <dbReference type="SAM" id="Phobius"/>
    </source>
</evidence>
<evidence type="ECO:0000259" key="15">
    <source>
        <dbReference type="PROSITE" id="PS50011"/>
    </source>
</evidence>
<keyword evidence="8 12" id="KW-0067">ATP-binding</keyword>
<dbReference type="PROSITE" id="PS50011">
    <property type="entry name" value="PROTEIN_KINASE_DOM"/>
    <property type="match status" value="1"/>
</dbReference>
<evidence type="ECO:0000256" key="3">
    <source>
        <dbReference type="ARBA" id="ARBA00022679"/>
    </source>
</evidence>
<dbReference type="GO" id="GO:0016020">
    <property type="term" value="C:membrane"/>
    <property type="evidence" value="ECO:0007669"/>
    <property type="project" value="UniProtKB-SubCell"/>
</dbReference>
<evidence type="ECO:0000256" key="2">
    <source>
        <dbReference type="ARBA" id="ARBA00022527"/>
    </source>
</evidence>
<feature type="binding site" evidence="12">
    <location>
        <position position="317"/>
    </location>
    <ligand>
        <name>ATP</name>
        <dbReference type="ChEBI" id="CHEBI:30616"/>
    </ligand>
</feature>
<accession>A0A251J8N4</accession>
<dbReference type="Pfam" id="PF13947">
    <property type="entry name" value="GUB_WAK_bind"/>
    <property type="match status" value="1"/>
</dbReference>
<keyword evidence="9 13" id="KW-1133">Transmembrane helix</keyword>
<keyword evidence="6 12" id="KW-0547">Nucleotide-binding</keyword>
<feature type="transmembrane region" description="Helical" evidence="13">
    <location>
        <begin position="228"/>
        <end position="248"/>
    </location>
</feature>
<dbReference type="InterPro" id="IPR000719">
    <property type="entry name" value="Prot_kinase_dom"/>
</dbReference>
<dbReference type="PANTHER" id="PTHR27009">
    <property type="entry name" value="RUST RESISTANCE KINASE LR10-RELATED"/>
    <property type="match status" value="1"/>
</dbReference>
<evidence type="ECO:0000256" key="6">
    <source>
        <dbReference type="ARBA" id="ARBA00022741"/>
    </source>
</evidence>
<keyword evidence="2" id="KW-0723">Serine/threonine-protein kinase</keyword>